<organism evidence="7 8">
    <name type="scientific">Bradyrhizobium ottawaense</name>
    <dbReference type="NCBI Taxonomy" id="931866"/>
    <lineage>
        <taxon>Bacteria</taxon>
        <taxon>Pseudomonadati</taxon>
        <taxon>Pseudomonadota</taxon>
        <taxon>Alphaproteobacteria</taxon>
        <taxon>Hyphomicrobiales</taxon>
        <taxon>Nitrobacteraceae</taxon>
        <taxon>Bradyrhizobium</taxon>
    </lineage>
</organism>
<dbReference type="CDD" id="cd00207">
    <property type="entry name" value="fer2"/>
    <property type="match status" value="1"/>
</dbReference>
<accession>A0A2U8P8B0</accession>
<dbReference type="CDD" id="cd07302">
    <property type="entry name" value="CHD"/>
    <property type="match status" value="1"/>
</dbReference>
<dbReference type="GeneID" id="92964677"/>
<protein>
    <submittedName>
        <fullName evidence="7">Adenylate/guanylate cyclase domain-containing protein</fullName>
    </submittedName>
</protein>
<comment type="subcellular location">
    <subcellularLocation>
        <location evidence="1">Cell membrane</location>
        <topology evidence="1">Multi-pass membrane protein</topology>
    </subcellularLocation>
</comment>
<dbReference type="InterPro" id="IPR029787">
    <property type="entry name" value="Nucleotide_cyclase"/>
</dbReference>
<dbReference type="RefSeq" id="WP_095426729.1">
    <property type="nucleotide sequence ID" value="NZ_CP029425.2"/>
</dbReference>
<feature type="transmembrane region" description="Helical" evidence="4">
    <location>
        <begin position="97"/>
        <end position="124"/>
    </location>
</feature>
<dbReference type="AlphaFoldDB" id="A0A2U8P8B0"/>
<dbReference type="GO" id="GO:0004016">
    <property type="term" value="F:adenylate cyclase activity"/>
    <property type="evidence" value="ECO:0007669"/>
    <property type="project" value="UniProtKB-ARBA"/>
</dbReference>
<dbReference type="PROSITE" id="PS51085">
    <property type="entry name" value="2FE2S_FER_2"/>
    <property type="match status" value="1"/>
</dbReference>
<evidence type="ECO:0000256" key="4">
    <source>
        <dbReference type="SAM" id="Phobius"/>
    </source>
</evidence>
<feature type="domain" description="2Fe-2S ferredoxin-type" evidence="6">
    <location>
        <begin position="263"/>
        <end position="362"/>
    </location>
</feature>
<evidence type="ECO:0000256" key="1">
    <source>
        <dbReference type="ARBA" id="ARBA00004651"/>
    </source>
</evidence>
<dbReference type="SMART" id="SM00044">
    <property type="entry name" value="CYCc"/>
    <property type="match status" value="1"/>
</dbReference>
<evidence type="ECO:0000256" key="2">
    <source>
        <dbReference type="ARBA" id="ARBA00022475"/>
    </source>
</evidence>
<keyword evidence="4" id="KW-1133">Transmembrane helix</keyword>
<evidence type="ECO:0000259" key="6">
    <source>
        <dbReference type="PROSITE" id="PS51085"/>
    </source>
</evidence>
<evidence type="ECO:0000313" key="7">
    <source>
        <dbReference type="EMBL" id="AWL93979.1"/>
    </source>
</evidence>
<dbReference type="KEGG" id="bot:CIT37_18820"/>
<feature type="transmembrane region" description="Helical" evidence="4">
    <location>
        <begin position="58"/>
        <end position="85"/>
    </location>
</feature>
<dbReference type="Pfam" id="PF00211">
    <property type="entry name" value="Guanylate_cyc"/>
    <property type="match status" value="1"/>
</dbReference>
<dbReference type="FunFam" id="3.30.70.1230:FF:000060">
    <property type="entry name" value="Adenylate cyclase"/>
    <property type="match status" value="1"/>
</dbReference>
<dbReference type="InterPro" id="IPR012675">
    <property type="entry name" value="Beta-grasp_dom_sf"/>
</dbReference>
<dbReference type="InterPro" id="IPR001054">
    <property type="entry name" value="A/G_cyclase"/>
</dbReference>
<dbReference type="GO" id="GO:0051536">
    <property type="term" value="F:iron-sulfur cluster binding"/>
    <property type="evidence" value="ECO:0007669"/>
    <property type="project" value="InterPro"/>
</dbReference>
<dbReference type="Gene3D" id="3.10.20.30">
    <property type="match status" value="1"/>
</dbReference>
<evidence type="ECO:0000259" key="5">
    <source>
        <dbReference type="PROSITE" id="PS50125"/>
    </source>
</evidence>
<dbReference type="PANTHER" id="PTHR43081:SF17">
    <property type="entry name" value="BLL5647 PROTEIN"/>
    <property type="match status" value="1"/>
</dbReference>
<feature type="transmembrane region" description="Helical" evidence="4">
    <location>
        <begin position="179"/>
        <end position="196"/>
    </location>
</feature>
<evidence type="ECO:0000313" key="8">
    <source>
        <dbReference type="Proteomes" id="UP000215703"/>
    </source>
</evidence>
<dbReference type="PANTHER" id="PTHR43081">
    <property type="entry name" value="ADENYLATE CYCLASE, TERMINAL-DIFFERENTIATION SPECIFIC-RELATED"/>
    <property type="match status" value="1"/>
</dbReference>
<evidence type="ECO:0000256" key="3">
    <source>
        <dbReference type="ARBA" id="ARBA00023136"/>
    </source>
</evidence>
<dbReference type="GO" id="GO:0005886">
    <property type="term" value="C:plasma membrane"/>
    <property type="evidence" value="ECO:0007669"/>
    <property type="project" value="UniProtKB-SubCell"/>
</dbReference>
<dbReference type="Proteomes" id="UP000215703">
    <property type="component" value="Chromosome"/>
</dbReference>
<dbReference type="InterPro" id="IPR001041">
    <property type="entry name" value="2Fe-2S_ferredoxin-type"/>
</dbReference>
<keyword evidence="2" id="KW-1003">Cell membrane</keyword>
<dbReference type="Pfam" id="PF00111">
    <property type="entry name" value="Fer2"/>
    <property type="match status" value="1"/>
</dbReference>
<dbReference type="InterPro" id="IPR036010">
    <property type="entry name" value="2Fe-2S_ferredoxin-like_sf"/>
</dbReference>
<reference evidence="7 8" key="1">
    <citation type="journal article" date="2014" name="Int. J. Syst. Evol. Microbiol.">
        <title>Bradyrhizobium ottawaense sp. nov., a symbiotic nitrogen fixing bacterium from root nodules of soybeans in Canada.</title>
        <authorList>
            <person name="Yu X."/>
            <person name="Cloutier S."/>
            <person name="Tambong J.T."/>
            <person name="Bromfield E.S."/>
        </authorList>
    </citation>
    <scope>NUCLEOTIDE SEQUENCE [LARGE SCALE GENOMIC DNA]</scope>
    <source>
        <strain evidence="7 8">OO99</strain>
    </source>
</reference>
<dbReference type="GO" id="GO:0035556">
    <property type="term" value="P:intracellular signal transduction"/>
    <property type="evidence" value="ECO:0007669"/>
    <property type="project" value="InterPro"/>
</dbReference>
<feature type="transmembrane region" description="Helical" evidence="4">
    <location>
        <begin position="144"/>
        <end position="167"/>
    </location>
</feature>
<gene>
    <name evidence="7" type="ORF">CIT37_18820</name>
</gene>
<dbReference type="InterPro" id="IPR050697">
    <property type="entry name" value="Adenylyl/Guanylyl_Cyclase_3/4"/>
</dbReference>
<feature type="transmembrane region" description="Helical" evidence="4">
    <location>
        <begin position="20"/>
        <end position="38"/>
    </location>
</feature>
<keyword evidence="4" id="KW-0812">Transmembrane</keyword>
<dbReference type="InterPro" id="IPR034804">
    <property type="entry name" value="SQR/QFR_C/D"/>
</dbReference>
<sequence>MATAAASISELVRGTSVRQVRLVCGVILFCYVISHFLNHALGNISVEAMEAGVYYHTVFWQFLPVSIVFYTAALTHMGLGIYALYQRRQFRWRTIEPLQLVLGLSIPALIMGHVVGVRLGYTLYDHQKLYPQELYLFFVAAPGRLWQMTILLLIAWVHGCIGIYFWLRLKPFFTRAAPYLLAAAVLVPTLSLLGIYQGGRSVAIEADDGEWRTHNLTRRQVGTVAEGNALDRITGAFTVTYFGLLGLALAARGVRAWRERRGGMIALSYGNGKTVRVPKGLSVLEASLRHNLPHASVCGGRARCSTCRIRVIGDHGVLPEPSQREAFVLTRVGTNDPSIRLACQLRPTSDLSFFQLFTPQTSSANAQASAPARIGQERYLVSLFVDMRGSTQLAEKRLPFDTVFIVNRFLGAVSQAVIENGGQPNQFVGDGMLALFGLTADPQTACRQALKAASGIATHIDELNELLSHDLRQPIRFGIGIHGGEVIIGDIGYRDHIVFTALGDAVNVAARLQDMTKTLACEAIVSDEIRGTAGLADDTLPQQEVAIRGRDEPMAVRVVADARGLTALVDRSERVAA</sequence>
<feature type="domain" description="Guanylate cyclase" evidence="5">
    <location>
        <begin position="381"/>
        <end position="513"/>
    </location>
</feature>
<dbReference type="SUPFAM" id="SSF55073">
    <property type="entry name" value="Nucleotide cyclase"/>
    <property type="match status" value="1"/>
</dbReference>
<dbReference type="Gene3D" id="3.30.70.1230">
    <property type="entry name" value="Nucleotide cyclase"/>
    <property type="match status" value="1"/>
</dbReference>
<reference evidence="7 8" key="2">
    <citation type="journal article" date="2017" name="Syst. Appl. Microbiol.">
        <title>Soybeans inoculated with root zone soils of Canadian native legumes harbour diverse and novel Bradyrhizobium spp. that possess agricultural potential.</title>
        <authorList>
            <person name="Bromfield E.S.P."/>
            <person name="Cloutier S."/>
            <person name="Tambong J.T."/>
            <person name="Tran Thi T.V."/>
        </authorList>
    </citation>
    <scope>NUCLEOTIDE SEQUENCE [LARGE SCALE GENOMIC DNA]</scope>
    <source>
        <strain evidence="7 8">OO99</strain>
    </source>
</reference>
<dbReference type="PROSITE" id="PS50125">
    <property type="entry name" value="GUANYLATE_CYCLASE_2"/>
    <property type="match status" value="1"/>
</dbReference>
<dbReference type="EMBL" id="CP029425">
    <property type="protein sequence ID" value="AWL93979.1"/>
    <property type="molecule type" value="Genomic_DNA"/>
</dbReference>
<feature type="transmembrane region" description="Helical" evidence="4">
    <location>
        <begin position="233"/>
        <end position="251"/>
    </location>
</feature>
<dbReference type="SUPFAM" id="SSF81343">
    <property type="entry name" value="Fumarate reductase respiratory complex transmembrane subunits"/>
    <property type="match status" value="1"/>
</dbReference>
<dbReference type="SUPFAM" id="SSF54292">
    <property type="entry name" value="2Fe-2S ferredoxin-like"/>
    <property type="match status" value="1"/>
</dbReference>
<proteinExistence type="predicted"/>
<keyword evidence="3 4" id="KW-0472">Membrane</keyword>
<name>A0A2U8P8B0_9BRAD</name>
<dbReference type="GO" id="GO:0006171">
    <property type="term" value="P:cAMP biosynthetic process"/>
    <property type="evidence" value="ECO:0007669"/>
    <property type="project" value="TreeGrafter"/>
</dbReference>